<dbReference type="Gene3D" id="1.10.220.160">
    <property type="match status" value="1"/>
</dbReference>
<dbReference type="GO" id="GO:0005634">
    <property type="term" value="C:nucleus"/>
    <property type="evidence" value="ECO:0007669"/>
    <property type="project" value="TreeGrafter"/>
</dbReference>
<evidence type="ECO:0000259" key="1">
    <source>
        <dbReference type="PROSITE" id="PS50280"/>
    </source>
</evidence>
<dbReference type="GO" id="GO:0032259">
    <property type="term" value="P:methylation"/>
    <property type="evidence" value="ECO:0007669"/>
    <property type="project" value="UniProtKB-KW"/>
</dbReference>
<evidence type="ECO:0000313" key="2">
    <source>
        <dbReference type="EMBL" id="POR31286.1"/>
    </source>
</evidence>
<dbReference type="Gene3D" id="2.170.270.10">
    <property type="entry name" value="SET domain"/>
    <property type="match status" value="1"/>
</dbReference>
<dbReference type="SUPFAM" id="SSF82199">
    <property type="entry name" value="SET domain"/>
    <property type="match status" value="1"/>
</dbReference>
<dbReference type="PANTHER" id="PTHR12197">
    <property type="entry name" value="HISTONE-LYSINE N-METHYLTRANSFERASE SMYD"/>
    <property type="match status" value="1"/>
</dbReference>
<dbReference type="CDD" id="cd20071">
    <property type="entry name" value="SET_SMYD"/>
    <property type="match status" value="1"/>
</dbReference>
<organism evidence="2 3">
    <name type="scientific">Tolypocladium paradoxum</name>
    <dbReference type="NCBI Taxonomy" id="94208"/>
    <lineage>
        <taxon>Eukaryota</taxon>
        <taxon>Fungi</taxon>
        <taxon>Dikarya</taxon>
        <taxon>Ascomycota</taxon>
        <taxon>Pezizomycotina</taxon>
        <taxon>Sordariomycetes</taxon>
        <taxon>Hypocreomycetidae</taxon>
        <taxon>Hypocreales</taxon>
        <taxon>Ophiocordycipitaceae</taxon>
        <taxon>Tolypocladium</taxon>
    </lineage>
</organism>
<dbReference type="OrthoDB" id="265717at2759"/>
<dbReference type="EMBL" id="PKSG01001062">
    <property type="protein sequence ID" value="POR31286.1"/>
    <property type="molecule type" value="Genomic_DNA"/>
</dbReference>
<dbReference type="GO" id="GO:0008168">
    <property type="term" value="F:methyltransferase activity"/>
    <property type="evidence" value="ECO:0007669"/>
    <property type="project" value="UniProtKB-KW"/>
</dbReference>
<accession>A0A2S4KM60</accession>
<dbReference type="InterPro" id="IPR050869">
    <property type="entry name" value="H3K4_H4K5_MeTrfase"/>
</dbReference>
<dbReference type="InterPro" id="IPR046341">
    <property type="entry name" value="SET_dom_sf"/>
</dbReference>
<keyword evidence="3" id="KW-1185">Reference proteome</keyword>
<dbReference type="PROSITE" id="PS50280">
    <property type="entry name" value="SET"/>
    <property type="match status" value="1"/>
</dbReference>
<keyword evidence="2" id="KW-0489">Methyltransferase</keyword>
<dbReference type="Pfam" id="PF00856">
    <property type="entry name" value="SET"/>
    <property type="match status" value="1"/>
</dbReference>
<dbReference type="InterPro" id="IPR001214">
    <property type="entry name" value="SET_dom"/>
</dbReference>
<gene>
    <name evidence="2" type="ORF">TPAR_08542</name>
</gene>
<reference evidence="2 3" key="1">
    <citation type="submission" date="2018-01" db="EMBL/GenBank/DDBJ databases">
        <title>Harnessing the power of phylogenomics to disentangle the directionality and signatures of interkingdom host jumping in the parasitic fungal genus Tolypocladium.</title>
        <authorList>
            <person name="Quandt C.A."/>
            <person name="Patterson W."/>
            <person name="Spatafora J.W."/>
        </authorList>
    </citation>
    <scope>NUCLEOTIDE SEQUENCE [LARGE SCALE GENOMIC DNA]</scope>
    <source>
        <strain evidence="2 3">NRBC 100945</strain>
    </source>
</reference>
<comment type="caution">
    <text evidence="2">The sequence shown here is derived from an EMBL/GenBank/DDBJ whole genome shotgun (WGS) entry which is preliminary data.</text>
</comment>
<feature type="domain" description="SET" evidence="1">
    <location>
        <begin position="1"/>
        <end position="91"/>
    </location>
</feature>
<dbReference type="PANTHER" id="PTHR12197:SF251">
    <property type="entry name" value="EG:BACR7C10.4 PROTEIN"/>
    <property type="match status" value="1"/>
</dbReference>
<evidence type="ECO:0000313" key="3">
    <source>
        <dbReference type="Proteomes" id="UP000237481"/>
    </source>
</evidence>
<proteinExistence type="predicted"/>
<dbReference type="Proteomes" id="UP000237481">
    <property type="component" value="Unassembled WGS sequence"/>
</dbReference>
<keyword evidence="2" id="KW-0808">Transferase</keyword>
<dbReference type="STRING" id="94208.A0A2S4KM60"/>
<name>A0A2S4KM60_9HYPO</name>
<protein>
    <submittedName>
        <fullName evidence="2">Histone-lysine N-methyltransferase SMYD3</fullName>
    </submittedName>
</protein>
<dbReference type="AlphaFoldDB" id="A0A2S4KM60"/>
<sequence length="392" mass="42676">MMAVAGCAFAGMAAGEEEVARAVGLLCKIQTNAFHRYDADLGQVGIFLEPTLAMANHSCVPNAMVQFVGRTAVLRAERQIEAGDEIEISYTDYTYPLARRKEALSPYCFECCCPRCKDNLNVYQVCAASRDITPPGLGLLPATSKARDHPAVNDPMKQALARAAGESATRSTEARASPESLPERRNMLLAQYRDCKDLISGDLWAVTPVPQVLTEISIFYAEDGNFPFALAMACFVATKCDPYRYMAPFHPVRAKNTFMMAKLLANTAGGTAALGNSVKSVATKANLDSKAQEMLRDIDQVSLCQMLLTMVLRSAPVGYAAEWELGVAAREMLRDIEELPGRDKELSLIKSWIGDPAGDQSKAFFDYAVVQQVDALASLGRAVLKMDFDEGV</sequence>